<keyword evidence="1" id="KW-0812">Transmembrane</keyword>
<feature type="transmembrane region" description="Helical" evidence="1">
    <location>
        <begin position="6"/>
        <end position="26"/>
    </location>
</feature>
<comment type="caution">
    <text evidence="2">The sequence shown here is derived from an EMBL/GenBank/DDBJ whole genome shotgun (WGS) entry which is preliminary data.</text>
</comment>
<dbReference type="Proteomes" id="UP000002985">
    <property type="component" value="Unassembled WGS sequence"/>
</dbReference>
<proteinExistence type="predicted"/>
<name>I3IIX2_9BACT</name>
<sequence>MRGNTLRARLFVLQTSTAFFFLYLLIRHFTSHSKGLSLIIREEKVYFIEPDKMRYCKKCIMHSFLCKGPSGNQ</sequence>
<keyword evidence="1" id="KW-1133">Transmembrane helix</keyword>
<evidence type="ECO:0000313" key="3">
    <source>
        <dbReference type="Proteomes" id="UP000002985"/>
    </source>
</evidence>
<accession>I3IIX2</accession>
<evidence type="ECO:0000313" key="2">
    <source>
        <dbReference type="EMBL" id="GAB61667.1"/>
    </source>
</evidence>
<evidence type="ECO:0000256" key="1">
    <source>
        <dbReference type="SAM" id="Phobius"/>
    </source>
</evidence>
<keyword evidence="1" id="KW-0472">Membrane</keyword>
<dbReference type="EMBL" id="BAFH01000003">
    <property type="protein sequence ID" value="GAB61667.1"/>
    <property type="molecule type" value="Genomic_DNA"/>
</dbReference>
<organism evidence="2 3">
    <name type="scientific">Candidatus Jettenia caeni</name>
    <dbReference type="NCBI Taxonomy" id="247490"/>
    <lineage>
        <taxon>Bacteria</taxon>
        <taxon>Pseudomonadati</taxon>
        <taxon>Planctomycetota</taxon>
        <taxon>Candidatus Brocadiia</taxon>
        <taxon>Candidatus Brocadiales</taxon>
        <taxon>Candidatus Brocadiaceae</taxon>
        <taxon>Candidatus Jettenia</taxon>
    </lineage>
</organism>
<gene>
    <name evidence="2" type="ORF">KSU1_C0071</name>
</gene>
<protein>
    <submittedName>
        <fullName evidence="2">Uncharacterized protein</fullName>
    </submittedName>
</protein>
<keyword evidence="3" id="KW-1185">Reference proteome</keyword>
<reference evidence="2 3" key="1">
    <citation type="journal article" date="2012" name="FEBS Lett.">
        <title>Anammox organism KSU-1 expresses a NirK-type copper-containing nitrite reductase instead of a NirS-type with cytochrome cd1.</title>
        <authorList>
            <person name="Hira D."/>
            <person name="Toh H."/>
            <person name="Migita C.T."/>
            <person name="Okubo H."/>
            <person name="Nishiyama T."/>
            <person name="Hattori M."/>
            <person name="Furukawa K."/>
            <person name="Fujii T."/>
        </authorList>
    </citation>
    <scope>NUCLEOTIDE SEQUENCE [LARGE SCALE GENOMIC DNA]</scope>
</reference>
<dbReference type="AlphaFoldDB" id="I3IIX2"/>